<dbReference type="InterPro" id="IPR013783">
    <property type="entry name" value="Ig-like_fold"/>
</dbReference>
<evidence type="ECO:0000256" key="11">
    <source>
        <dbReference type="ARBA" id="ARBA00023163"/>
    </source>
</evidence>
<evidence type="ECO:0000256" key="6">
    <source>
        <dbReference type="ARBA" id="ARBA00022777"/>
    </source>
</evidence>
<keyword evidence="13" id="KW-0732">Signal</keyword>
<evidence type="ECO:0000256" key="5">
    <source>
        <dbReference type="ARBA" id="ARBA00022741"/>
    </source>
</evidence>
<dbReference type="Gene3D" id="3.30.565.10">
    <property type="entry name" value="Histidine kinase-like ATPase, C-terminal domain"/>
    <property type="match status" value="1"/>
</dbReference>
<keyword evidence="9" id="KW-0805">Transcription regulation</keyword>
<dbReference type="SMART" id="SM00388">
    <property type="entry name" value="HisKA"/>
    <property type="match status" value="1"/>
</dbReference>
<dbReference type="FunFam" id="3.30.565.10:FF:000037">
    <property type="entry name" value="Hybrid sensor histidine kinase/response regulator"/>
    <property type="match status" value="1"/>
</dbReference>
<dbReference type="FunFam" id="2.60.40.10:FF:000791">
    <property type="entry name" value="Two-component system sensor histidine kinase/response regulator"/>
    <property type="match status" value="1"/>
</dbReference>
<name>A0A419WWJ7_9BACT</name>
<dbReference type="InterPro" id="IPR011123">
    <property type="entry name" value="Y_Y_Y"/>
</dbReference>
<accession>A0A419WWJ7</accession>
<keyword evidence="10" id="KW-0238">DNA-binding</keyword>
<dbReference type="SUPFAM" id="SSF52172">
    <property type="entry name" value="CheY-like"/>
    <property type="match status" value="1"/>
</dbReference>
<dbReference type="SUPFAM" id="SSF46689">
    <property type="entry name" value="Homeodomain-like"/>
    <property type="match status" value="1"/>
</dbReference>
<dbReference type="GO" id="GO:0005524">
    <property type="term" value="F:ATP binding"/>
    <property type="evidence" value="ECO:0007669"/>
    <property type="project" value="UniProtKB-KW"/>
</dbReference>
<dbReference type="InterPro" id="IPR036097">
    <property type="entry name" value="HisK_dim/P_sf"/>
</dbReference>
<dbReference type="InterPro" id="IPR011047">
    <property type="entry name" value="Quinoprotein_ADH-like_sf"/>
</dbReference>
<dbReference type="InterPro" id="IPR011110">
    <property type="entry name" value="Reg_prop"/>
</dbReference>
<dbReference type="PROSITE" id="PS50110">
    <property type="entry name" value="RESPONSE_REGULATORY"/>
    <property type="match status" value="1"/>
</dbReference>
<keyword evidence="3 12" id="KW-0597">Phosphoprotein</keyword>
<organism evidence="17 18">
    <name type="scientific">Marinifilum flexuosum</name>
    <dbReference type="NCBI Taxonomy" id="1117708"/>
    <lineage>
        <taxon>Bacteria</taxon>
        <taxon>Pseudomonadati</taxon>
        <taxon>Bacteroidota</taxon>
        <taxon>Bacteroidia</taxon>
        <taxon>Marinilabiliales</taxon>
        <taxon>Marinifilaceae</taxon>
    </lineage>
</organism>
<dbReference type="EC" id="2.7.13.3" evidence="2"/>
<dbReference type="Proteomes" id="UP000284531">
    <property type="component" value="Unassembled WGS sequence"/>
</dbReference>
<feature type="modified residue" description="4-aspartylphosphate" evidence="12">
    <location>
        <position position="1136"/>
    </location>
</feature>
<dbReference type="SMART" id="SM00387">
    <property type="entry name" value="HATPase_c"/>
    <property type="match status" value="1"/>
</dbReference>
<feature type="domain" description="Response regulatory" evidence="16">
    <location>
        <begin position="1088"/>
        <end position="1203"/>
    </location>
</feature>
<dbReference type="Pfam" id="PF12833">
    <property type="entry name" value="HTH_18"/>
    <property type="match status" value="1"/>
</dbReference>
<keyword evidence="7" id="KW-0067">ATP-binding</keyword>
<evidence type="ECO:0000256" key="13">
    <source>
        <dbReference type="SAM" id="SignalP"/>
    </source>
</evidence>
<dbReference type="InterPro" id="IPR003594">
    <property type="entry name" value="HATPase_dom"/>
</dbReference>
<protein>
    <recommendedName>
        <fullName evidence="2">histidine kinase</fullName>
        <ecNumber evidence="2">2.7.13.3</ecNumber>
    </recommendedName>
</protein>
<dbReference type="InterPro" id="IPR001789">
    <property type="entry name" value="Sig_transdc_resp-reg_receiver"/>
</dbReference>
<keyword evidence="18" id="KW-1185">Reference proteome</keyword>
<dbReference type="SUPFAM" id="SSF50998">
    <property type="entry name" value="Quinoprotein alcohol dehydrogenase-like"/>
    <property type="match status" value="1"/>
</dbReference>
<dbReference type="Gene3D" id="1.10.287.130">
    <property type="match status" value="1"/>
</dbReference>
<proteinExistence type="predicted"/>
<evidence type="ECO:0000256" key="8">
    <source>
        <dbReference type="ARBA" id="ARBA00023012"/>
    </source>
</evidence>
<feature type="domain" description="HTH araC/xylS-type" evidence="14">
    <location>
        <begin position="1235"/>
        <end position="1335"/>
    </location>
</feature>
<evidence type="ECO:0000256" key="2">
    <source>
        <dbReference type="ARBA" id="ARBA00012438"/>
    </source>
</evidence>
<keyword evidence="11" id="KW-0804">Transcription</keyword>
<dbReference type="InterPro" id="IPR018062">
    <property type="entry name" value="HTH_AraC-typ_CS"/>
</dbReference>
<dbReference type="FunFam" id="1.10.287.130:FF:000034">
    <property type="entry name" value="Two-component system sensor histidine kinase/response regulator"/>
    <property type="match status" value="1"/>
</dbReference>
<evidence type="ECO:0000256" key="3">
    <source>
        <dbReference type="ARBA" id="ARBA00022553"/>
    </source>
</evidence>
<evidence type="ECO:0000256" key="4">
    <source>
        <dbReference type="ARBA" id="ARBA00022679"/>
    </source>
</evidence>
<feature type="domain" description="Histidine kinase" evidence="15">
    <location>
        <begin position="822"/>
        <end position="1041"/>
    </location>
</feature>
<dbReference type="GO" id="GO:0000155">
    <property type="term" value="F:phosphorelay sensor kinase activity"/>
    <property type="evidence" value="ECO:0007669"/>
    <property type="project" value="InterPro"/>
</dbReference>
<feature type="signal peptide" evidence="13">
    <location>
        <begin position="1"/>
        <end position="19"/>
    </location>
</feature>
<dbReference type="GO" id="GO:0043565">
    <property type="term" value="F:sequence-specific DNA binding"/>
    <property type="evidence" value="ECO:0007669"/>
    <property type="project" value="InterPro"/>
</dbReference>
<sequence length="1343" mass="154327">MKKTFLLFVFLLEILICQAQDIYFDHIDLKDGLSQISVTALEQDHLGTMWIGTRDGLNRYNGYEIDVFRHERENPNSILGNNIRDLQFDSRNRIWILTEEGLSTYNIETDELINYPHEDVNCFFIGKKDIWVGTNIGLFRLDETKSEFTPVKDIHTEENSVVEIYEDDNGDLFLGMKDKGLLISQVNNGSLKTILKDEVSCIYKSKTDTIWVGTKNNGVYEIYKEKVLQHHTQNTGLAHNVVRDISEDREGRIWIGTFLGVSVLDTKSQKFSNYYQSDKNPNALSHNSIYTMFRDHEGSIWIGTYFGGVNIYNPKTNIFRYFVADPEYNKSINYRVVGSMLEDDEKNLWIATEGGGVNFYDRKEKRFTYITKGEGVKSLSNNNAKSLYLDNDNSLWIGTHMGGLNVLDIKTGRIKKYLKNDQQSYSIPSNIISAIIPYKKKLILGTNQGVVLFDPITERFTDFFEDEEQRQLVGQKILALLLDKNDRLWIGSETKGLSVFDVKSGDLKNYRRDSQHANISSDFVYQIYQDHMRRIWIATSGGGLNRYLPEDDSFKVYSSKNYDLPSDFIYGITESRYGFLWVATSKGISKFDVEEEVFRAYDYESGFPLGEINERGLYITSDGEVFVGGIHGMVSFWEKELQSQSISHPLYFTALKVNNKVVHVGDESEILSKTLPFTEKINLNHRHSVISFDFTSFNYLKANKSQYQYLMEGFDKHWVDAGYRRTVSYTNLPPGDYAFMVREVYRDGTHGPMAQMDIEIDPPFYNTWWAYLLYLAFVASILIYINRVLISKAILEENLKKEQVDKERIRELNQSKLRFFTNISHEFRTPLTLILGQLEGLLDESGIAPKIYNKILVAFKNSYRLKNLVDELLEFRKQELGYVKLRVNEHDFVEFTNSIYDSFKEYAQRRDISFKLVCHQDSIPLWFDARQLEKVLFNLLSNAFKFTDDGGSVYLLLDNLEKQVVVKVMDSGKGMPEEYLDKIFDRFYQVDHLSQQKHQHLGSGIGLALTKGIVDLHGGEIKVDSKADEGSCFEVYLPKGKEHFDDENVIWDEEFEFELSSNTKILADQMEESDSKLPETTGLSTNPTLLIVEDNFEVRDMLCSSFAEHYTVIGVENGQKGLEKAIEIQPDLIISDVMMPVLTGTEMCEKLKTDLNTSHIPIILLTAKDALEYKIEGMEIGADDYITKPFNMKLLQARCKNLIKSRALLQDKFRINPGIGVRNITSNSLDAELLEKAMKVIEENLDNSKFDVNQFAQEMCLGRTSLYAKIKGITGQTPNEFILSSRLKKAAVMLRSEMGVSVSEVAYSVGFTTPRYFSKCFSDHFKISPSRYAKGEDPKLENE</sequence>
<dbReference type="InterPro" id="IPR018060">
    <property type="entry name" value="HTH_AraC"/>
</dbReference>
<dbReference type="CDD" id="cd00075">
    <property type="entry name" value="HATPase"/>
    <property type="match status" value="1"/>
</dbReference>
<dbReference type="CDD" id="cd17574">
    <property type="entry name" value="REC_OmpR"/>
    <property type="match status" value="1"/>
</dbReference>
<dbReference type="SMART" id="SM00448">
    <property type="entry name" value="REC"/>
    <property type="match status" value="1"/>
</dbReference>
<dbReference type="Gene3D" id="1.10.10.60">
    <property type="entry name" value="Homeodomain-like"/>
    <property type="match status" value="1"/>
</dbReference>
<dbReference type="Gene3D" id="2.60.40.10">
    <property type="entry name" value="Immunoglobulins"/>
    <property type="match status" value="1"/>
</dbReference>
<dbReference type="OrthoDB" id="717811at2"/>
<dbReference type="InterPro" id="IPR015943">
    <property type="entry name" value="WD40/YVTN_repeat-like_dom_sf"/>
</dbReference>
<dbReference type="Pfam" id="PF00512">
    <property type="entry name" value="HisKA"/>
    <property type="match status" value="1"/>
</dbReference>
<evidence type="ECO:0000256" key="9">
    <source>
        <dbReference type="ARBA" id="ARBA00023015"/>
    </source>
</evidence>
<dbReference type="RefSeq" id="WP_120240574.1">
    <property type="nucleotide sequence ID" value="NZ_RAPQ01000010.1"/>
</dbReference>
<dbReference type="InterPro" id="IPR011006">
    <property type="entry name" value="CheY-like_superfamily"/>
</dbReference>
<evidence type="ECO:0000256" key="12">
    <source>
        <dbReference type="PROSITE-ProRule" id="PRU00169"/>
    </source>
</evidence>
<dbReference type="Gene3D" id="2.130.10.10">
    <property type="entry name" value="YVTN repeat-like/Quinoprotein amine dehydrogenase"/>
    <property type="match status" value="2"/>
</dbReference>
<dbReference type="Gene3D" id="3.40.50.2300">
    <property type="match status" value="1"/>
</dbReference>
<gene>
    <name evidence="17" type="ORF">BXY64_2787</name>
</gene>
<evidence type="ECO:0000313" key="18">
    <source>
        <dbReference type="Proteomes" id="UP000284531"/>
    </source>
</evidence>
<dbReference type="PROSITE" id="PS50109">
    <property type="entry name" value="HIS_KIN"/>
    <property type="match status" value="1"/>
</dbReference>
<evidence type="ECO:0000259" key="14">
    <source>
        <dbReference type="PROSITE" id="PS01124"/>
    </source>
</evidence>
<dbReference type="InterPro" id="IPR009057">
    <property type="entry name" value="Homeodomain-like_sf"/>
</dbReference>
<dbReference type="PRINTS" id="PR00344">
    <property type="entry name" value="BCTRLSENSOR"/>
</dbReference>
<evidence type="ECO:0000313" key="17">
    <source>
        <dbReference type="EMBL" id="RKD99806.1"/>
    </source>
</evidence>
<evidence type="ECO:0000259" key="16">
    <source>
        <dbReference type="PROSITE" id="PS50110"/>
    </source>
</evidence>
<evidence type="ECO:0000256" key="7">
    <source>
        <dbReference type="ARBA" id="ARBA00022840"/>
    </source>
</evidence>
<dbReference type="InterPro" id="IPR004358">
    <property type="entry name" value="Sig_transdc_His_kin-like_C"/>
</dbReference>
<dbReference type="PROSITE" id="PS01124">
    <property type="entry name" value="HTH_ARAC_FAMILY_2"/>
    <property type="match status" value="1"/>
</dbReference>
<dbReference type="Pfam" id="PF07494">
    <property type="entry name" value="Reg_prop"/>
    <property type="match status" value="3"/>
</dbReference>
<dbReference type="GO" id="GO:0003700">
    <property type="term" value="F:DNA-binding transcription factor activity"/>
    <property type="evidence" value="ECO:0007669"/>
    <property type="project" value="InterPro"/>
</dbReference>
<reference evidence="17 18" key="1">
    <citation type="submission" date="2018-09" db="EMBL/GenBank/DDBJ databases">
        <title>Genomic Encyclopedia of Archaeal and Bacterial Type Strains, Phase II (KMG-II): from individual species to whole genera.</title>
        <authorList>
            <person name="Goeker M."/>
        </authorList>
    </citation>
    <scope>NUCLEOTIDE SEQUENCE [LARGE SCALE GENOMIC DNA]</scope>
    <source>
        <strain evidence="17 18">DSM 21950</strain>
    </source>
</reference>
<keyword evidence="8" id="KW-0902">Two-component regulatory system</keyword>
<dbReference type="SMART" id="SM00342">
    <property type="entry name" value="HTH_ARAC"/>
    <property type="match status" value="1"/>
</dbReference>
<dbReference type="InterPro" id="IPR003661">
    <property type="entry name" value="HisK_dim/P_dom"/>
</dbReference>
<comment type="catalytic activity">
    <reaction evidence="1">
        <text>ATP + protein L-histidine = ADP + protein N-phospho-L-histidine.</text>
        <dbReference type="EC" id="2.7.13.3"/>
    </reaction>
</comment>
<dbReference type="EMBL" id="RAPQ01000010">
    <property type="protein sequence ID" value="RKD99806.1"/>
    <property type="molecule type" value="Genomic_DNA"/>
</dbReference>
<dbReference type="PANTHER" id="PTHR43547:SF2">
    <property type="entry name" value="HYBRID SIGNAL TRANSDUCTION HISTIDINE KINASE C"/>
    <property type="match status" value="1"/>
</dbReference>
<dbReference type="SUPFAM" id="SSF63829">
    <property type="entry name" value="Calcium-dependent phosphotriesterase"/>
    <property type="match status" value="1"/>
</dbReference>
<dbReference type="Pfam" id="PF07495">
    <property type="entry name" value="Y_Y_Y"/>
    <property type="match status" value="1"/>
</dbReference>
<keyword evidence="5" id="KW-0547">Nucleotide-binding</keyword>
<dbReference type="PANTHER" id="PTHR43547">
    <property type="entry name" value="TWO-COMPONENT HISTIDINE KINASE"/>
    <property type="match status" value="1"/>
</dbReference>
<dbReference type="SUPFAM" id="SSF47384">
    <property type="entry name" value="Homodimeric domain of signal transducing histidine kinase"/>
    <property type="match status" value="1"/>
</dbReference>
<dbReference type="Pfam" id="PF00072">
    <property type="entry name" value="Response_reg"/>
    <property type="match status" value="1"/>
</dbReference>
<dbReference type="InterPro" id="IPR005467">
    <property type="entry name" value="His_kinase_dom"/>
</dbReference>
<feature type="chain" id="PRO_5019369551" description="histidine kinase" evidence="13">
    <location>
        <begin position="20"/>
        <end position="1343"/>
    </location>
</feature>
<keyword evidence="6" id="KW-0418">Kinase</keyword>
<comment type="caution">
    <text evidence="17">The sequence shown here is derived from an EMBL/GenBank/DDBJ whole genome shotgun (WGS) entry which is preliminary data.</text>
</comment>
<evidence type="ECO:0000259" key="15">
    <source>
        <dbReference type="PROSITE" id="PS50109"/>
    </source>
</evidence>
<dbReference type="InterPro" id="IPR036890">
    <property type="entry name" value="HATPase_C_sf"/>
</dbReference>
<dbReference type="SUPFAM" id="SSF55874">
    <property type="entry name" value="ATPase domain of HSP90 chaperone/DNA topoisomerase II/histidine kinase"/>
    <property type="match status" value="1"/>
</dbReference>
<keyword evidence="4" id="KW-0808">Transferase</keyword>
<evidence type="ECO:0000256" key="1">
    <source>
        <dbReference type="ARBA" id="ARBA00000085"/>
    </source>
</evidence>
<dbReference type="CDD" id="cd00082">
    <property type="entry name" value="HisKA"/>
    <property type="match status" value="1"/>
</dbReference>
<evidence type="ECO:0000256" key="10">
    <source>
        <dbReference type="ARBA" id="ARBA00023125"/>
    </source>
</evidence>
<dbReference type="Pfam" id="PF02518">
    <property type="entry name" value="HATPase_c"/>
    <property type="match status" value="1"/>
</dbReference>
<dbReference type="PROSITE" id="PS00041">
    <property type="entry name" value="HTH_ARAC_FAMILY_1"/>
    <property type="match status" value="1"/>
</dbReference>